<comment type="subcellular location">
    <subcellularLocation>
        <location evidence="1">Secreted</location>
    </subcellularLocation>
</comment>
<keyword evidence="9" id="KW-1185">Reference proteome</keyword>
<accession>A0ABD3PGJ6</accession>
<comment type="caution">
    <text evidence="8">The sequence shown here is derived from an EMBL/GenBank/DDBJ whole genome shotgun (WGS) entry which is preliminary data.</text>
</comment>
<sequence length="1102" mass="119326">MVGRMNSKSKLKRLLSVMGSSLLLSLSRGVVTEAHSSDHYNESSFDVPSSARHVKRRTVGLGSSLNGDDNEHEDVNDPLTPPPHPPQHPPPSSFHPHRRLSPNGSFQNLVLLLRFSDHSSRSLPPRPHYDLLYNSPTSHDVICPTGSVRNFYIDNSCGGLHMASTVVGWISLDQTEAYYANGDYGFTKLKEAIVEALDGIVLANPSFDFDRFDANGDGVVDGFGILHSGYGAEFGGMDCHGVKDTQRIWSHKGGVEWTSPTGIVVDHYYVSSGLRGKCAADIVRMGVICHELGHYLGLPDLYDGTFLGAGIGAYDVMSQSWGWDGSGMYPPLFSAWSRASVGWVEPTEIREDGTYEIEAASESDAAYRIDVGFPDGEYLLIENRQPTGYDAKLPHGGIAIWHIDENVTQGNRGYPGQDQWPQNGKHYRVALLSADGRYDLERGVNQGDAQDLWHATSINRELKSGGDKYPNTDSYRDGVVTATGIRIYGFSPSKNVMTFRVEGLGTKKSPTDTPTKHPSASPSFHPVMTEGPTVQPTRRPSNAPITQAPITLGPSKEETSSPSVKPTVKPSDSPSKQPTHNPTSKPIASTITTPTSPHSTAKSPTADSQQCANVCLEPVQTSECPSNNVYVNCKFSFAGSLCLSDGECGTDPNLNNCDGHAVYKRVECNDHPGIQAQAPSKHPTVMPHSDTPTNRPTMLIITGGGTFTSSGSSDDGCMYYPGWSTGLDYCVNDCIVPKPSYMVNNPIFEFPNIDVCCQMNYQGKETCRQASIDASLQRKNVPTETELVAVGGTVWNDSNGNSVRDVMEGGLAGVMIDLYECNYNTWVKGTRTSSDGSFLLSRIPPGEYSLKITAPNGYHLIFGAIWKNEDFDSMTATTRCHELLPLEDNTHFDVGIVPDSSSIVTELVSAAGSHTVDQLETGTTYSSMHSKTASANVVPYSATAAHNKSSRGSSSGKPTVSEPTSGIVEKVPVLSGNEEAALHAKSFVRGGTLAQSDSNFVTVQSIEDTSISQRESLTNHGAQELIISKYEDILVKFDATFCETRTQHPPSFGYTRRAHHPLAEACTSHPTTHGMHSPSIGRMPQSLVICWAKLVPFVPTNG</sequence>
<dbReference type="Gene3D" id="2.60.40.10">
    <property type="entry name" value="Immunoglobulins"/>
    <property type="match status" value="1"/>
</dbReference>
<dbReference type="EMBL" id="JABMIG020000183">
    <property type="protein sequence ID" value="KAL3787017.1"/>
    <property type="molecule type" value="Genomic_DNA"/>
</dbReference>
<feature type="region of interest" description="Disordered" evidence="4">
    <location>
        <begin position="944"/>
        <end position="966"/>
    </location>
</feature>
<dbReference type="SUPFAM" id="SSF117074">
    <property type="entry name" value="Hypothetical protein PA1324"/>
    <property type="match status" value="1"/>
</dbReference>
<feature type="compositionally biased region" description="Polar residues" evidence="4">
    <location>
        <begin position="532"/>
        <end position="549"/>
    </location>
</feature>
<feature type="signal peptide" evidence="5">
    <location>
        <begin position="1"/>
        <end position="29"/>
    </location>
</feature>
<dbReference type="Pfam" id="PF05547">
    <property type="entry name" value="Peptidase_M6"/>
    <property type="match status" value="1"/>
</dbReference>
<protein>
    <recommendedName>
        <fullName evidence="10">Peptidase M6-like domain-containing protein</fullName>
    </recommendedName>
</protein>
<feature type="compositionally biased region" description="Polar residues" evidence="4">
    <location>
        <begin position="511"/>
        <end position="522"/>
    </location>
</feature>
<evidence type="ECO:0000259" key="6">
    <source>
        <dbReference type="Pfam" id="PF05547"/>
    </source>
</evidence>
<feature type="region of interest" description="Disordered" evidence="4">
    <location>
        <begin position="504"/>
        <end position="606"/>
    </location>
</feature>
<dbReference type="InterPro" id="IPR013783">
    <property type="entry name" value="Ig-like_fold"/>
</dbReference>
<feature type="domain" description="Peptidase M6-like" evidence="6">
    <location>
        <begin position="145"/>
        <end position="338"/>
    </location>
</feature>
<dbReference type="InterPro" id="IPR033764">
    <property type="entry name" value="Sdr_B"/>
</dbReference>
<proteinExistence type="predicted"/>
<dbReference type="GO" id="GO:0005576">
    <property type="term" value="C:extracellular region"/>
    <property type="evidence" value="ECO:0007669"/>
    <property type="project" value="UniProtKB-SubCell"/>
</dbReference>
<feature type="compositionally biased region" description="Low complexity" evidence="4">
    <location>
        <begin position="560"/>
        <end position="601"/>
    </location>
</feature>
<dbReference type="InterPro" id="IPR008757">
    <property type="entry name" value="Peptidase_M6-like_domain"/>
</dbReference>
<evidence type="ECO:0000256" key="2">
    <source>
        <dbReference type="ARBA" id="ARBA00022525"/>
    </source>
</evidence>
<evidence type="ECO:0000256" key="5">
    <source>
        <dbReference type="SAM" id="SignalP"/>
    </source>
</evidence>
<evidence type="ECO:0000256" key="1">
    <source>
        <dbReference type="ARBA" id="ARBA00004613"/>
    </source>
</evidence>
<dbReference type="NCBIfam" id="TIGR03296">
    <property type="entry name" value="M6dom_TIGR03296"/>
    <property type="match status" value="1"/>
</dbReference>
<dbReference type="PANTHER" id="PTHR41775">
    <property type="entry name" value="SECRETED PROTEIN-RELATED"/>
    <property type="match status" value="1"/>
</dbReference>
<feature type="region of interest" description="Disordered" evidence="4">
    <location>
        <begin position="60"/>
        <end position="99"/>
    </location>
</feature>
<evidence type="ECO:0000313" key="8">
    <source>
        <dbReference type="EMBL" id="KAL3787017.1"/>
    </source>
</evidence>
<reference evidence="8 9" key="1">
    <citation type="journal article" date="2020" name="G3 (Bethesda)">
        <title>Improved Reference Genome for Cyclotella cryptica CCMP332, a Model for Cell Wall Morphogenesis, Salinity Adaptation, and Lipid Production in Diatoms (Bacillariophyta).</title>
        <authorList>
            <person name="Roberts W.R."/>
            <person name="Downey K.M."/>
            <person name="Ruck E.C."/>
            <person name="Traller J.C."/>
            <person name="Alverson A.J."/>
        </authorList>
    </citation>
    <scope>NUCLEOTIDE SEQUENCE [LARGE SCALE GENOMIC DNA]</scope>
    <source>
        <strain evidence="8 9">CCMP332</strain>
    </source>
</reference>
<keyword evidence="3 5" id="KW-0732">Signal</keyword>
<gene>
    <name evidence="8" type="ORF">HJC23_010634</name>
</gene>
<name>A0ABD3PGJ6_9STRA</name>
<keyword evidence="2" id="KW-0964">Secreted</keyword>
<evidence type="ECO:0008006" key="10">
    <source>
        <dbReference type="Google" id="ProtNLM"/>
    </source>
</evidence>
<dbReference type="AlphaFoldDB" id="A0ABD3PGJ6"/>
<evidence type="ECO:0000313" key="9">
    <source>
        <dbReference type="Proteomes" id="UP001516023"/>
    </source>
</evidence>
<feature type="region of interest" description="Disordered" evidence="4">
    <location>
        <begin position="35"/>
        <end position="54"/>
    </location>
</feature>
<dbReference type="Proteomes" id="UP001516023">
    <property type="component" value="Unassembled WGS sequence"/>
</dbReference>
<feature type="chain" id="PRO_5044827090" description="Peptidase M6-like domain-containing protein" evidence="5">
    <location>
        <begin position="30"/>
        <end position="1102"/>
    </location>
</feature>
<evidence type="ECO:0000256" key="3">
    <source>
        <dbReference type="ARBA" id="ARBA00022729"/>
    </source>
</evidence>
<dbReference type="SUPFAM" id="SSF55486">
    <property type="entry name" value="Metalloproteases ('zincins'), catalytic domain"/>
    <property type="match status" value="1"/>
</dbReference>
<feature type="compositionally biased region" description="Polar residues" evidence="4">
    <location>
        <begin position="944"/>
        <end position="964"/>
    </location>
</feature>
<evidence type="ECO:0000259" key="7">
    <source>
        <dbReference type="Pfam" id="PF17210"/>
    </source>
</evidence>
<evidence type="ECO:0000256" key="4">
    <source>
        <dbReference type="SAM" id="MobiDB-lite"/>
    </source>
</evidence>
<organism evidence="8 9">
    <name type="scientific">Cyclotella cryptica</name>
    <dbReference type="NCBI Taxonomy" id="29204"/>
    <lineage>
        <taxon>Eukaryota</taxon>
        <taxon>Sar</taxon>
        <taxon>Stramenopiles</taxon>
        <taxon>Ochrophyta</taxon>
        <taxon>Bacillariophyta</taxon>
        <taxon>Coscinodiscophyceae</taxon>
        <taxon>Thalassiosirophycidae</taxon>
        <taxon>Stephanodiscales</taxon>
        <taxon>Stephanodiscaceae</taxon>
        <taxon>Cyclotella</taxon>
    </lineage>
</organism>
<feature type="domain" description="SD-repeat containing protein B" evidence="7">
    <location>
        <begin position="789"/>
        <end position="896"/>
    </location>
</feature>
<dbReference type="Pfam" id="PF17210">
    <property type="entry name" value="SdrD_B"/>
    <property type="match status" value="1"/>
</dbReference>
<feature type="compositionally biased region" description="Pro residues" evidence="4">
    <location>
        <begin position="79"/>
        <end position="93"/>
    </location>
</feature>
<dbReference type="PANTHER" id="PTHR41775:SF1">
    <property type="entry name" value="PEPTIDASE M6-LIKE DOMAIN-CONTAINING PROTEIN"/>
    <property type="match status" value="1"/>
</dbReference>